<comment type="caution">
    <text evidence="2">The sequence shown here is derived from an EMBL/GenBank/DDBJ whole genome shotgun (WGS) entry which is preliminary data.</text>
</comment>
<evidence type="ECO:0000256" key="1">
    <source>
        <dbReference type="SAM" id="SignalP"/>
    </source>
</evidence>
<sequence>MIIKRLKCAGVAAALAGFYVLANAALPSFSVSPASGKYQAAIGLNDAGRYAVNNFPSDIPYQVAAISGWPVNENVGSLGGAITRIRALNNLGDAVGDSTTASGVSHAFLYSSGRMHDLTARYDVANLTAINDRGEIAGRTSDYRAAVIRDGMVDDFGPGNSTAVALNGRADVLVEYFPQGTGLRTAIYSSGTLTDLPLFAGAPVFGSAINDAGWVTGYGTNPGERNHAYLYDGETITNLTPSASRSFGYDINNLGQVVGTADNRAFLYSDGHLCDLNTLIDPTADLLLTSAIEINNRTQILARSCDRAGVFCYGTVLLDPIPAVPEPPAVAMLLLGLTLPLVLYRITGRTRTAQ</sequence>
<evidence type="ECO:0000313" key="3">
    <source>
        <dbReference type="Proteomes" id="UP001198701"/>
    </source>
</evidence>
<dbReference type="EMBL" id="JAJHPV010000012">
    <property type="protein sequence ID" value="MCC6070800.1"/>
    <property type="molecule type" value="Genomic_DNA"/>
</dbReference>
<gene>
    <name evidence="2" type="ORF">LMJ30_07515</name>
</gene>
<protein>
    <recommendedName>
        <fullName evidence="4">Secreted protein with PEP-CTERM sorting signal</fullName>
    </recommendedName>
</protein>
<dbReference type="NCBIfam" id="TIGR02913">
    <property type="entry name" value="HAF_rpt"/>
    <property type="match status" value="2"/>
</dbReference>
<evidence type="ECO:0008006" key="4">
    <source>
        <dbReference type="Google" id="ProtNLM"/>
    </source>
</evidence>
<name>A0ABS8IQY1_9BURK</name>
<dbReference type="Proteomes" id="UP001198701">
    <property type="component" value="Unassembled WGS sequence"/>
</dbReference>
<evidence type="ECO:0000313" key="2">
    <source>
        <dbReference type="EMBL" id="MCC6070800.1"/>
    </source>
</evidence>
<keyword evidence="1" id="KW-0732">Signal</keyword>
<accession>A0ABS8IQY1</accession>
<reference evidence="2 3" key="1">
    <citation type="submission" date="2021-11" db="EMBL/GenBank/DDBJ databases">
        <authorList>
            <person name="Huq M.A."/>
        </authorList>
    </citation>
    <scope>NUCLEOTIDE SEQUENCE [LARGE SCALE GENOMIC DNA]</scope>
    <source>
        <strain evidence="2 3">MAHUQ-52</strain>
    </source>
</reference>
<dbReference type="InterPro" id="IPR014262">
    <property type="entry name" value="HAF_rpt"/>
</dbReference>
<proteinExistence type="predicted"/>
<keyword evidence="3" id="KW-1185">Reference proteome</keyword>
<feature type="chain" id="PRO_5045325395" description="Secreted protein with PEP-CTERM sorting signal" evidence="1">
    <location>
        <begin position="25"/>
        <end position="354"/>
    </location>
</feature>
<dbReference type="RefSeq" id="WP_229431725.1">
    <property type="nucleotide sequence ID" value="NZ_JAJHPV010000012.1"/>
</dbReference>
<organism evidence="2 3">
    <name type="scientific">Massilia agrisoli</name>
    <dbReference type="NCBI Taxonomy" id="2892444"/>
    <lineage>
        <taxon>Bacteria</taxon>
        <taxon>Pseudomonadati</taxon>
        <taxon>Pseudomonadota</taxon>
        <taxon>Betaproteobacteria</taxon>
        <taxon>Burkholderiales</taxon>
        <taxon>Oxalobacteraceae</taxon>
        <taxon>Telluria group</taxon>
        <taxon>Massilia</taxon>
    </lineage>
</organism>
<feature type="signal peptide" evidence="1">
    <location>
        <begin position="1"/>
        <end position="24"/>
    </location>
</feature>